<proteinExistence type="predicted"/>
<dbReference type="AlphaFoldDB" id="A0AAU9VCY5"/>
<evidence type="ECO:0000313" key="2">
    <source>
        <dbReference type="EMBL" id="CAH2107665.1"/>
    </source>
</evidence>
<keyword evidence="1" id="KW-0175">Coiled coil</keyword>
<evidence type="ECO:0000313" key="3">
    <source>
        <dbReference type="Proteomes" id="UP001153954"/>
    </source>
</evidence>
<dbReference type="EMBL" id="CAKOGL010000030">
    <property type="protein sequence ID" value="CAH2107665.1"/>
    <property type="molecule type" value="Genomic_DNA"/>
</dbReference>
<dbReference type="Proteomes" id="UP001153954">
    <property type="component" value="Unassembled WGS sequence"/>
</dbReference>
<evidence type="ECO:0000256" key="1">
    <source>
        <dbReference type="SAM" id="Coils"/>
    </source>
</evidence>
<sequence>MDLGRKHLYSGGLEGSVTETGAGVARAGKSRLAVKRGRAPTLISARVALRERMKRDREDGLEVAFQMRDFCKQKEVGGLTEEAPIELEDVDRREAEELMVASEAKLNLILGLAGKSMNLKGRYAAKIRSTIASGLLGKCWSPWWPALSPTRFRRLRADNSRLSRDLDLVREEVRAYRREFENSHKKSLESSNTKGSVELMHEIAHMVGNIVDGCLAALHLPAAIHLWLETARRVPQGLRWWKRTEGRWTLTQVRWRWRVRRSSTPFPKHRAKERGRARVKKPEVSAKLTKKESLKPKLALPHSAAVIINLRPEAAARGATYRSALLKAETSVDFKELEIGPLWIRQSATGARLIEVPSSISEKKADALATRLREALAEDVEVLRPEKKAELRISGLSDPFTAERLAIAVTKEEGHSLG</sequence>
<feature type="coiled-coil region" evidence="1">
    <location>
        <begin position="152"/>
        <end position="179"/>
    </location>
</feature>
<comment type="caution">
    <text evidence="2">The sequence shown here is derived from an EMBL/GenBank/DDBJ whole genome shotgun (WGS) entry which is preliminary data.</text>
</comment>
<gene>
    <name evidence="2" type="ORF">EEDITHA_LOCUS21676</name>
</gene>
<organism evidence="2 3">
    <name type="scientific">Euphydryas editha</name>
    <name type="common">Edith's checkerspot</name>
    <dbReference type="NCBI Taxonomy" id="104508"/>
    <lineage>
        <taxon>Eukaryota</taxon>
        <taxon>Metazoa</taxon>
        <taxon>Ecdysozoa</taxon>
        <taxon>Arthropoda</taxon>
        <taxon>Hexapoda</taxon>
        <taxon>Insecta</taxon>
        <taxon>Pterygota</taxon>
        <taxon>Neoptera</taxon>
        <taxon>Endopterygota</taxon>
        <taxon>Lepidoptera</taxon>
        <taxon>Glossata</taxon>
        <taxon>Ditrysia</taxon>
        <taxon>Papilionoidea</taxon>
        <taxon>Nymphalidae</taxon>
        <taxon>Nymphalinae</taxon>
        <taxon>Euphydryas</taxon>
    </lineage>
</organism>
<name>A0AAU9VCY5_EUPED</name>
<keyword evidence="3" id="KW-1185">Reference proteome</keyword>
<protein>
    <submittedName>
        <fullName evidence="2">Uncharacterized protein</fullName>
    </submittedName>
</protein>
<accession>A0AAU9VCY5</accession>
<reference evidence="2" key="1">
    <citation type="submission" date="2022-03" db="EMBL/GenBank/DDBJ databases">
        <authorList>
            <person name="Tunstrom K."/>
        </authorList>
    </citation>
    <scope>NUCLEOTIDE SEQUENCE</scope>
</reference>